<dbReference type="EMBL" id="JXMW01000003">
    <property type="protein sequence ID" value="OQD59370.1"/>
    <property type="molecule type" value="Genomic_DNA"/>
</dbReference>
<dbReference type="InterPro" id="IPR015424">
    <property type="entry name" value="PyrdxlP-dep_Trfase"/>
</dbReference>
<keyword evidence="5" id="KW-0663">Pyridoxal phosphate</keyword>
<dbReference type="RefSeq" id="WP_249025008.1">
    <property type="nucleotide sequence ID" value="NZ_JXMW01000003.1"/>
</dbReference>
<dbReference type="PANTHER" id="PTHR43586:SF8">
    <property type="entry name" value="CYSTEINE DESULFURASE 1, CHLOROPLASTIC"/>
    <property type="match status" value="1"/>
</dbReference>
<feature type="domain" description="Aminotransferase class V" evidence="7">
    <location>
        <begin position="18"/>
        <end position="389"/>
    </location>
</feature>
<dbReference type="Gene3D" id="3.40.640.10">
    <property type="entry name" value="Type I PLP-dependent aspartate aminotransferase-like (Major domain)"/>
    <property type="match status" value="1"/>
</dbReference>
<dbReference type="AlphaFoldDB" id="A0A1V6N3U3"/>
<evidence type="ECO:0000313" key="8">
    <source>
        <dbReference type="EMBL" id="OQD59370.1"/>
    </source>
</evidence>
<protein>
    <recommendedName>
        <fullName evidence="3">cysteine desulfurase</fullName>
        <ecNumber evidence="3">2.8.1.7</ecNumber>
    </recommendedName>
</protein>
<comment type="similarity">
    <text evidence="2">Belongs to the class-V pyridoxal-phosphate-dependent aminotransferase family. Csd subfamily.</text>
</comment>
<proteinExistence type="inferred from homology"/>
<keyword evidence="9" id="KW-1185">Reference proteome</keyword>
<dbReference type="SUPFAM" id="SSF53383">
    <property type="entry name" value="PLP-dependent transferases"/>
    <property type="match status" value="1"/>
</dbReference>
<evidence type="ECO:0000256" key="5">
    <source>
        <dbReference type="ARBA" id="ARBA00022898"/>
    </source>
</evidence>
<dbReference type="Gene3D" id="3.90.1150.10">
    <property type="entry name" value="Aspartate Aminotransferase, domain 1"/>
    <property type="match status" value="1"/>
</dbReference>
<comment type="catalytic activity">
    <reaction evidence="6">
        <text>(sulfur carrier)-H + L-cysteine = (sulfur carrier)-SH + L-alanine</text>
        <dbReference type="Rhea" id="RHEA:43892"/>
        <dbReference type="Rhea" id="RHEA-COMP:14737"/>
        <dbReference type="Rhea" id="RHEA-COMP:14739"/>
        <dbReference type="ChEBI" id="CHEBI:29917"/>
        <dbReference type="ChEBI" id="CHEBI:35235"/>
        <dbReference type="ChEBI" id="CHEBI:57972"/>
        <dbReference type="ChEBI" id="CHEBI:64428"/>
        <dbReference type="EC" id="2.8.1.7"/>
    </reaction>
</comment>
<dbReference type="InterPro" id="IPR016454">
    <property type="entry name" value="Cysteine_dSase"/>
</dbReference>
<comment type="caution">
    <text evidence="8">The sequence shown here is derived from an EMBL/GenBank/DDBJ whole genome shotgun (WGS) entry which is preliminary data.</text>
</comment>
<evidence type="ECO:0000256" key="4">
    <source>
        <dbReference type="ARBA" id="ARBA00022679"/>
    </source>
</evidence>
<name>A0A1V6N3U3_METAZ</name>
<reference evidence="8 9" key="1">
    <citation type="submission" date="2014-12" db="EMBL/GenBank/DDBJ databases">
        <title>Genome sequence of Methanobrevibacter arboriphilicus DH1, DSM1125.</title>
        <authorList>
            <person name="Poehlein A."/>
            <person name="Thauer R.K."/>
            <person name="Seedorf H."/>
            <person name="Daniel R."/>
        </authorList>
    </citation>
    <scope>NUCLEOTIDE SEQUENCE [LARGE SCALE GENOMIC DNA]</scope>
    <source>
        <strain evidence="8 9">DH1</strain>
    </source>
</reference>
<evidence type="ECO:0000256" key="3">
    <source>
        <dbReference type="ARBA" id="ARBA00012239"/>
    </source>
</evidence>
<evidence type="ECO:0000256" key="6">
    <source>
        <dbReference type="ARBA" id="ARBA00050776"/>
    </source>
</evidence>
<dbReference type="GO" id="GO:0031071">
    <property type="term" value="F:cysteine desulfurase activity"/>
    <property type="evidence" value="ECO:0007669"/>
    <property type="project" value="UniProtKB-EC"/>
</dbReference>
<dbReference type="EC" id="2.8.1.7" evidence="3"/>
<dbReference type="Proteomes" id="UP000191661">
    <property type="component" value="Unassembled WGS sequence"/>
</dbReference>
<dbReference type="Pfam" id="PF00266">
    <property type="entry name" value="Aminotran_5"/>
    <property type="match status" value="1"/>
</dbReference>
<evidence type="ECO:0000256" key="2">
    <source>
        <dbReference type="ARBA" id="ARBA00010447"/>
    </source>
</evidence>
<evidence type="ECO:0000256" key="1">
    <source>
        <dbReference type="ARBA" id="ARBA00001933"/>
    </source>
</evidence>
<comment type="cofactor">
    <cofactor evidence="1">
        <name>pyridoxal 5'-phosphate</name>
        <dbReference type="ChEBI" id="CHEBI:597326"/>
    </cofactor>
</comment>
<keyword evidence="4 8" id="KW-0808">Transferase</keyword>
<dbReference type="InterPro" id="IPR015422">
    <property type="entry name" value="PyrdxlP-dep_Trfase_small"/>
</dbReference>
<dbReference type="InterPro" id="IPR010970">
    <property type="entry name" value="Cys_dSase_SufS"/>
</dbReference>
<evidence type="ECO:0000259" key="7">
    <source>
        <dbReference type="Pfam" id="PF00266"/>
    </source>
</evidence>
<accession>A0A1V6N3U3</accession>
<dbReference type="GO" id="GO:0006534">
    <property type="term" value="P:cysteine metabolic process"/>
    <property type="evidence" value="ECO:0007669"/>
    <property type="project" value="InterPro"/>
</dbReference>
<dbReference type="CDD" id="cd06453">
    <property type="entry name" value="SufS_like"/>
    <property type="match status" value="1"/>
</dbReference>
<dbReference type="PIRSF" id="PIRSF005572">
    <property type="entry name" value="NifS"/>
    <property type="match status" value="1"/>
</dbReference>
<dbReference type="PANTHER" id="PTHR43586">
    <property type="entry name" value="CYSTEINE DESULFURASE"/>
    <property type="match status" value="1"/>
</dbReference>
<sequence>MTSIEKIRNDFPILKNITYLDSASTSLTPKPVVEAIDDYYYNYNANIGRGAYKTAIKTGQKVENTREKIANLINASNDEIIFTQNTTSAINTLANGFSFEKNNNIVISNIEHHSNYIPWLNIEKTNDLSIDVKIAEADSNGIIDPLRIDELIDDNTKIVAITHVSNSIGSCQDIEEISKIVHEHEDVYILLDVAQSIGHGEIDIKKVNADFIAAPGHKGLLGPSGTGFLYGKKELLEKLSPTNLGGGTITSLKNKDFKLEEVPYRFEGGTQNISGIIGLGRAIEYINNIGISKIKKHTQYLTRELYTLLSEIDNVILYGDLENIFNIVSFNIKGVNPYDVSKILDETENICVRSGFHCAIPSLNLINANEGTVRASIHCYNNLNDIQKLVDCVNELSKFF</sequence>
<dbReference type="InterPro" id="IPR000192">
    <property type="entry name" value="Aminotrans_V_dom"/>
</dbReference>
<organism evidence="8 9">
    <name type="scientific">Methanobrevibacter arboriphilus JCM 13429 = DSM 1125</name>
    <dbReference type="NCBI Taxonomy" id="1300164"/>
    <lineage>
        <taxon>Archaea</taxon>
        <taxon>Methanobacteriati</taxon>
        <taxon>Methanobacteriota</taxon>
        <taxon>Methanomada group</taxon>
        <taxon>Methanobacteria</taxon>
        <taxon>Methanobacteriales</taxon>
        <taxon>Methanobacteriaceae</taxon>
        <taxon>Methanobrevibacter</taxon>
    </lineage>
</organism>
<gene>
    <name evidence="8" type="primary">iscS</name>
    <name evidence="8" type="ORF">MBBAR_3c00250</name>
</gene>
<dbReference type="InterPro" id="IPR015421">
    <property type="entry name" value="PyrdxlP-dep_Trfase_major"/>
</dbReference>
<dbReference type="GO" id="GO:0030170">
    <property type="term" value="F:pyridoxal phosphate binding"/>
    <property type="evidence" value="ECO:0007669"/>
    <property type="project" value="InterPro"/>
</dbReference>
<evidence type="ECO:0000313" key="9">
    <source>
        <dbReference type="Proteomes" id="UP000191661"/>
    </source>
</evidence>